<sequence length="48" mass="5853">MFLGDIDMRACSQPYCHKGFQTPHKYISIHKYYIIYRLNFFMKTIFGK</sequence>
<gene>
    <name evidence="1" type="ORF">B0487_2180</name>
</gene>
<organism evidence="1 2">
    <name type="scientific">Bifidobacterium adolescentis</name>
    <dbReference type="NCBI Taxonomy" id="1680"/>
    <lineage>
        <taxon>Bacteria</taxon>
        <taxon>Bacillati</taxon>
        <taxon>Actinomycetota</taxon>
        <taxon>Actinomycetes</taxon>
        <taxon>Bifidobacteriales</taxon>
        <taxon>Bifidobacteriaceae</taxon>
        <taxon>Bifidobacterium</taxon>
    </lineage>
</organism>
<protein>
    <submittedName>
        <fullName evidence="1">Uncharacterized protein</fullName>
    </submittedName>
</protein>
<comment type="caution">
    <text evidence="1">The sequence shown here is derived from an EMBL/GenBank/DDBJ whole genome shotgun (WGS) entry which is preliminary data.</text>
</comment>
<dbReference type="AlphaFoldDB" id="A0A1X2YRA4"/>
<evidence type="ECO:0000313" key="2">
    <source>
        <dbReference type="Proteomes" id="UP000193377"/>
    </source>
</evidence>
<dbReference type="Proteomes" id="UP000193377">
    <property type="component" value="Unassembled WGS sequence"/>
</dbReference>
<evidence type="ECO:0000313" key="1">
    <source>
        <dbReference type="EMBL" id="OSG84693.1"/>
    </source>
</evidence>
<reference evidence="1 2" key="1">
    <citation type="journal article" date="2016" name="Sci. Rep.">
        <title>Evaluation of genetic diversity among strains of the human gut commensal Bifidobacterium adolescentis.</title>
        <authorList>
            <person name="Duranti S."/>
            <person name="Milani C."/>
            <person name="Lugli G.A."/>
            <person name="Mancabelli L."/>
            <person name="Turroni F."/>
            <person name="Ferrario C."/>
            <person name="Mangifesta M."/>
            <person name="Viappiani A."/>
            <person name="Sanchez B."/>
            <person name="Margolles A."/>
            <person name="van Sinderen D."/>
            <person name="Ventura M."/>
        </authorList>
    </citation>
    <scope>NUCLEOTIDE SEQUENCE [LARGE SCALE GENOMIC DNA]</scope>
    <source>
        <strain evidence="1 2">487B</strain>
    </source>
</reference>
<dbReference type="EMBL" id="LNKD01000008">
    <property type="protein sequence ID" value="OSG84693.1"/>
    <property type="molecule type" value="Genomic_DNA"/>
</dbReference>
<proteinExistence type="predicted"/>
<accession>A0A1X2YRA4</accession>
<name>A0A1X2YRA4_BIFAD</name>